<name>A0ABD5PG30_9EURY</name>
<evidence type="ECO:0000313" key="1">
    <source>
        <dbReference type="EMBL" id="MFC4359728.1"/>
    </source>
</evidence>
<evidence type="ECO:0000313" key="2">
    <source>
        <dbReference type="Proteomes" id="UP001595921"/>
    </source>
</evidence>
<accession>A0ABD5PG30</accession>
<comment type="caution">
    <text evidence="1">The sequence shown here is derived from an EMBL/GenBank/DDBJ whole genome shotgun (WGS) entry which is preliminary data.</text>
</comment>
<dbReference type="EMBL" id="JBHSDS010000008">
    <property type="protein sequence ID" value="MFC4359728.1"/>
    <property type="molecule type" value="Genomic_DNA"/>
</dbReference>
<gene>
    <name evidence="1" type="ORF">ACFO0N_17420</name>
</gene>
<proteinExistence type="predicted"/>
<organism evidence="1 2">
    <name type="scientific">Halobium salinum</name>
    <dbReference type="NCBI Taxonomy" id="1364940"/>
    <lineage>
        <taxon>Archaea</taxon>
        <taxon>Methanobacteriati</taxon>
        <taxon>Methanobacteriota</taxon>
        <taxon>Stenosarchaea group</taxon>
        <taxon>Halobacteria</taxon>
        <taxon>Halobacteriales</taxon>
        <taxon>Haloferacaceae</taxon>
        <taxon>Halobium</taxon>
    </lineage>
</organism>
<dbReference type="AlphaFoldDB" id="A0ABD5PG30"/>
<keyword evidence="2" id="KW-1185">Reference proteome</keyword>
<protein>
    <submittedName>
        <fullName evidence="1">Transcription antitermination protein</fullName>
    </submittedName>
</protein>
<dbReference type="RefSeq" id="WP_267621399.1">
    <property type="nucleotide sequence ID" value="NZ_JAODIW010000006.1"/>
</dbReference>
<sequence>MDGPTFADELRDEYETELSRLGSSKALYALTGGEMNGPSVREAANDEFESAAVVFADYAGAETNEFAGDAFENAAERAERHADAVESEEGTPDASRPIYEVLSGFETSQERVAGLFARALVTRAAASQMVGFFVGDADTSSADTFRGIKDDLDAELDEAVEAMDEVCVRDEDWDAAREAAGAVVEAAYGEFVETLERMGVEPKNVC</sequence>
<reference evidence="1 2" key="1">
    <citation type="journal article" date="2019" name="Int. J. Syst. Evol. Microbiol.">
        <title>The Global Catalogue of Microorganisms (GCM) 10K type strain sequencing project: providing services to taxonomists for standard genome sequencing and annotation.</title>
        <authorList>
            <consortium name="The Broad Institute Genomics Platform"/>
            <consortium name="The Broad Institute Genome Sequencing Center for Infectious Disease"/>
            <person name="Wu L."/>
            <person name="Ma J."/>
        </authorList>
    </citation>
    <scope>NUCLEOTIDE SEQUENCE [LARGE SCALE GENOMIC DNA]</scope>
    <source>
        <strain evidence="1 2">CGMCC 1.12553</strain>
    </source>
</reference>
<dbReference type="Proteomes" id="UP001595921">
    <property type="component" value="Unassembled WGS sequence"/>
</dbReference>